<sequence>MKRFLHKGLLCSFFVSASLFSVDAIAQNIFSGEPVQVVGSFNGYATTPYNSDYRTTSFRRVSVSTGTPTDGRGQWATTINVQPSGGNVTPINMLGGGGNGFLFISGPSGSRFQNKWVFDGIGQGALNAVNGTVYNTGNDMGLNMSTAGRYTFVMNDVGYTGTNSRYYVGYTTNAPVTVSRTSQSFNLTQTVVNITTSATPSSGENVYVRYRVGTNNFSASTAVVQATGSGTSWTATLPAQACGSTVHYYVYTSTRTLAQINSDSETDRSLATLRYDDNGGTNYSSTLPAAITYYADADADGFGNPLVTQSSCTGAPVGYVSNNTDCNDSQIQYFDGDGDGFGVNVQVACGVLNTTDCDDDNEEVYQLGNFYVDADGDNYSTSETTTELCYGASEPIGYSAINLGLDCDDTNVAIYQLGNFYVDADGDNYSTSETTTELCYGATEPAGYSAINLGLDCDDTIAAVNPGMAEIPYDGLDNDCDTVLDNGFAPFVSTMLNCGTTLSNIGSLISCVGTVNAAEYRFEVTGPNGTVTIDRNVQYFSLTQLADYQYATTYSVRVMLRRAGQTNFVGYYSSPCSYSTPPVTSPVGGVGSTQLQSYCNGTLPTLATLIATTSLPGVTGYRFRVTNTETGTVQTLDRSLHWFSLTMLNEFHYGTTYLVDVAVRTTAAFPAEPTFGAPCFVTTPALPSLTAYCGGVVPNKGITIPTTSLNRATLYRFEVTRYSDNTLNTILSVQQIDRTQHWFNFNLVTDYVPNGVYGVRVSVMTSGSFPGSSVLGQFLYGDTCIITSPNIAREATPVATSRFEAVGYPNPYDYEFGIKLDTTSDSMVSIKVYDMIGKLIEQREVAPIDIPVQAIGERYPTGVYNVVVSQDGNAKSLRMIKR</sequence>
<organism evidence="3 4">
    <name type="scientific">Flavobacterium dankookense</name>
    <dbReference type="NCBI Taxonomy" id="706186"/>
    <lineage>
        <taxon>Bacteria</taxon>
        <taxon>Pseudomonadati</taxon>
        <taxon>Bacteroidota</taxon>
        <taxon>Flavobacteriia</taxon>
        <taxon>Flavobacteriales</taxon>
        <taxon>Flavobacteriaceae</taxon>
        <taxon>Flavobacterium</taxon>
    </lineage>
</organism>
<dbReference type="RefSeq" id="WP_133533664.1">
    <property type="nucleotide sequence ID" value="NZ_SNXR01000015.1"/>
</dbReference>
<protein>
    <submittedName>
        <fullName evidence="3">Putative secreted protein (Por secretion system target)</fullName>
    </submittedName>
</protein>
<dbReference type="OrthoDB" id="1286805at2"/>
<accession>A0A4R6QAV6</accession>
<evidence type="ECO:0000313" key="4">
    <source>
        <dbReference type="Proteomes" id="UP000295260"/>
    </source>
</evidence>
<dbReference type="AlphaFoldDB" id="A0A4R6QAV6"/>
<reference evidence="3 4" key="1">
    <citation type="submission" date="2019-03" db="EMBL/GenBank/DDBJ databases">
        <title>Genomic Encyclopedia of Archaeal and Bacterial Type Strains, Phase II (KMG-II): from individual species to whole genera.</title>
        <authorList>
            <person name="Goeker M."/>
        </authorList>
    </citation>
    <scope>NUCLEOTIDE SEQUENCE [LARGE SCALE GENOMIC DNA]</scope>
    <source>
        <strain evidence="3 4">DSM 25687</strain>
    </source>
</reference>
<dbReference type="InterPro" id="IPR021655">
    <property type="entry name" value="Put_metal-bd"/>
</dbReference>
<dbReference type="Proteomes" id="UP000295260">
    <property type="component" value="Unassembled WGS sequence"/>
</dbReference>
<dbReference type="InterPro" id="IPR026444">
    <property type="entry name" value="Secre_tail"/>
</dbReference>
<evidence type="ECO:0000313" key="3">
    <source>
        <dbReference type="EMBL" id="TDP58399.1"/>
    </source>
</evidence>
<proteinExistence type="predicted"/>
<feature type="chain" id="PRO_5020724385" evidence="2">
    <location>
        <begin position="27"/>
        <end position="882"/>
    </location>
</feature>
<name>A0A4R6QAV6_9FLAO</name>
<dbReference type="EMBL" id="SNXR01000015">
    <property type="protein sequence ID" value="TDP58399.1"/>
    <property type="molecule type" value="Genomic_DNA"/>
</dbReference>
<gene>
    <name evidence="3" type="ORF">BC748_2449</name>
</gene>
<keyword evidence="1 2" id="KW-0732">Signal</keyword>
<evidence type="ECO:0000256" key="1">
    <source>
        <dbReference type="ARBA" id="ARBA00022729"/>
    </source>
</evidence>
<dbReference type="Pfam" id="PF11617">
    <property type="entry name" value="Cu-binding_MopE"/>
    <property type="match status" value="2"/>
</dbReference>
<feature type="signal peptide" evidence="2">
    <location>
        <begin position="1"/>
        <end position="26"/>
    </location>
</feature>
<keyword evidence="4" id="KW-1185">Reference proteome</keyword>
<evidence type="ECO:0000256" key="2">
    <source>
        <dbReference type="SAM" id="SignalP"/>
    </source>
</evidence>
<dbReference type="NCBIfam" id="TIGR04183">
    <property type="entry name" value="Por_Secre_tail"/>
    <property type="match status" value="1"/>
</dbReference>
<comment type="caution">
    <text evidence="3">The sequence shown here is derived from an EMBL/GenBank/DDBJ whole genome shotgun (WGS) entry which is preliminary data.</text>
</comment>